<sequence length="8" mass="1002">MHWTELSV</sequence>
<accession>A0A2P2P7R1</accession>
<dbReference type="EMBL" id="GGEC01070326">
    <property type="protein sequence ID" value="MBX50810.1"/>
    <property type="molecule type" value="Transcribed_RNA"/>
</dbReference>
<name>A0A2P2P7R1_RHIMU</name>
<reference evidence="1" key="1">
    <citation type="submission" date="2018-02" db="EMBL/GenBank/DDBJ databases">
        <title>Rhizophora mucronata_Transcriptome.</title>
        <authorList>
            <person name="Meera S.P."/>
            <person name="Sreeshan A."/>
            <person name="Augustine A."/>
        </authorList>
    </citation>
    <scope>NUCLEOTIDE SEQUENCE</scope>
    <source>
        <tissue evidence="1">Leaf</tissue>
    </source>
</reference>
<organism evidence="1">
    <name type="scientific">Rhizophora mucronata</name>
    <name type="common">Asiatic mangrove</name>
    <dbReference type="NCBI Taxonomy" id="61149"/>
    <lineage>
        <taxon>Eukaryota</taxon>
        <taxon>Viridiplantae</taxon>
        <taxon>Streptophyta</taxon>
        <taxon>Embryophyta</taxon>
        <taxon>Tracheophyta</taxon>
        <taxon>Spermatophyta</taxon>
        <taxon>Magnoliopsida</taxon>
        <taxon>eudicotyledons</taxon>
        <taxon>Gunneridae</taxon>
        <taxon>Pentapetalae</taxon>
        <taxon>rosids</taxon>
        <taxon>fabids</taxon>
        <taxon>Malpighiales</taxon>
        <taxon>Rhizophoraceae</taxon>
        <taxon>Rhizophora</taxon>
    </lineage>
</organism>
<protein>
    <submittedName>
        <fullName evidence="1">Uncharacterized protein</fullName>
    </submittedName>
</protein>
<proteinExistence type="predicted"/>
<evidence type="ECO:0000313" key="1">
    <source>
        <dbReference type="EMBL" id="MBX50810.1"/>
    </source>
</evidence>